<reference evidence="1" key="1">
    <citation type="submission" date="2014-09" db="EMBL/GenBank/DDBJ databases">
        <authorList>
            <person name="Magalhaes I.L.F."/>
            <person name="Oliveira U."/>
            <person name="Santos F.R."/>
            <person name="Vidigal T.H.D.A."/>
            <person name="Brescovit A.D."/>
            <person name="Santos A.J."/>
        </authorList>
    </citation>
    <scope>NUCLEOTIDE SEQUENCE</scope>
    <source>
        <tissue evidence="1">Shoot tissue taken approximately 20 cm above the soil surface</tissue>
    </source>
</reference>
<dbReference type="EMBL" id="GBRH01278829">
    <property type="protein sequence ID" value="JAD19066.1"/>
    <property type="molecule type" value="Transcribed_RNA"/>
</dbReference>
<evidence type="ECO:0000313" key="1">
    <source>
        <dbReference type="EMBL" id="JAD19066.1"/>
    </source>
</evidence>
<accession>A0A0A8XYY5</accession>
<protein>
    <submittedName>
        <fullName evidence="1">Uncharacterized protein</fullName>
    </submittedName>
</protein>
<dbReference type="AlphaFoldDB" id="A0A0A8XYY5"/>
<proteinExistence type="predicted"/>
<name>A0A0A8XYY5_ARUDO</name>
<sequence length="58" mass="6569">MLRQVKFFPNAIHCYPLLLSLTSLHLPPPVPIHIQKHSYMPQAESKMESSQPTPATLC</sequence>
<organism evidence="1">
    <name type="scientific">Arundo donax</name>
    <name type="common">Giant reed</name>
    <name type="synonym">Donax arundinaceus</name>
    <dbReference type="NCBI Taxonomy" id="35708"/>
    <lineage>
        <taxon>Eukaryota</taxon>
        <taxon>Viridiplantae</taxon>
        <taxon>Streptophyta</taxon>
        <taxon>Embryophyta</taxon>
        <taxon>Tracheophyta</taxon>
        <taxon>Spermatophyta</taxon>
        <taxon>Magnoliopsida</taxon>
        <taxon>Liliopsida</taxon>
        <taxon>Poales</taxon>
        <taxon>Poaceae</taxon>
        <taxon>PACMAD clade</taxon>
        <taxon>Arundinoideae</taxon>
        <taxon>Arundineae</taxon>
        <taxon>Arundo</taxon>
    </lineage>
</organism>
<reference evidence="1" key="2">
    <citation type="journal article" date="2015" name="Data Brief">
        <title>Shoot transcriptome of the giant reed, Arundo donax.</title>
        <authorList>
            <person name="Barrero R.A."/>
            <person name="Guerrero F.D."/>
            <person name="Moolhuijzen P."/>
            <person name="Goolsby J.A."/>
            <person name="Tidwell J."/>
            <person name="Bellgard S.E."/>
            <person name="Bellgard M.I."/>
        </authorList>
    </citation>
    <scope>NUCLEOTIDE SEQUENCE</scope>
    <source>
        <tissue evidence="1">Shoot tissue taken approximately 20 cm above the soil surface</tissue>
    </source>
</reference>